<dbReference type="SUPFAM" id="SSF55166">
    <property type="entry name" value="Hedgehog/DD-peptidase"/>
    <property type="match status" value="1"/>
</dbReference>
<evidence type="ECO:0000313" key="2">
    <source>
        <dbReference type="EMBL" id="MCW6038353.1"/>
    </source>
</evidence>
<comment type="caution">
    <text evidence="2">The sequence shown here is derived from an EMBL/GenBank/DDBJ whole genome shotgun (WGS) entry which is preliminary data.</text>
</comment>
<dbReference type="RefSeq" id="WP_265266258.1">
    <property type="nucleotide sequence ID" value="NZ_JAIHOM010000128.1"/>
</dbReference>
<accession>A0ABT3LA18</accession>
<evidence type="ECO:0000313" key="3">
    <source>
        <dbReference type="Proteomes" id="UP001526426"/>
    </source>
</evidence>
<protein>
    <submittedName>
        <fullName evidence="2">Peptidase M15A</fullName>
    </submittedName>
</protein>
<proteinExistence type="predicted"/>
<dbReference type="EMBL" id="JAIHOM010000128">
    <property type="protein sequence ID" value="MCW6038353.1"/>
    <property type="molecule type" value="Genomic_DNA"/>
</dbReference>
<dbReference type="InterPro" id="IPR013230">
    <property type="entry name" value="Peptidase_M15A_C"/>
</dbReference>
<reference evidence="2 3" key="1">
    <citation type="submission" date="2021-08" db="EMBL/GenBank/DDBJ databases">
        <title>Draft genome sequence of Spirulina subsalsa with high tolerance to salinity and hype-accumulation of phycocyanin.</title>
        <authorList>
            <person name="Pei H."/>
            <person name="Jiang L."/>
        </authorList>
    </citation>
    <scope>NUCLEOTIDE SEQUENCE [LARGE SCALE GENOMIC DNA]</scope>
    <source>
        <strain evidence="2 3">FACHB-351</strain>
    </source>
</reference>
<keyword evidence="3" id="KW-1185">Reference proteome</keyword>
<dbReference type="Proteomes" id="UP001526426">
    <property type="component" value="Unassembled WGS sequence"/>
</dbReference>
<dbReference type="Gene3D" id="3.30.1380.10">
    <property type="match status" value="1"/>
</dbReference>
<dbReference type="InterPro" id="IPR009045">
    <property type="entry name" value="Zn_M74/Hedgehog-like"/>
</dbReference>
<feature type="domain" description="Peptidase M15A C-terminal" evidence="1">
    <location>
        <begin position="443"/>
        <end position="542"/>
    </location>
</feature>
<sequence>MSQLTPDQRNYYYLLEAERTGVHKPILAALHYAHRKPSLKDGETGLGVVAAGSVMESHVDTFPEQVQYAANLVRSFTDHLADQGWKGSDLWNTELGRYSNSFVELLADGFGGSPGKPVQGRLEKCDRAELLQAYKSDTERDYEGTQAAHNLVELDRELLSLVERLSQYFIGLPHQRDALLEAVRIWRKQDSVDATVQSLVNNPSATLASVPPAELDLLLKQFMQRVSPHYEGYPHQREALLRLTQYWRQLRSREEAIASLDKDTSPDSGLKHLDPALIAFVERIPEFYQGQGQQRNALTEGFRLWRNLDSRQTAVATLGINPALLASTGNDPQTLRQVAMQLDHELLNFVRRVPSAYQEKNQQREALIRMVQLWRGLSTYNQAIESLSQDLQRIQQQRKEAAPPPKPVTIVVPSRPARWTTSNIQLSASILPNGNFTWTEATRGGTRMPPNQATVDAIVRIATLAQQARDRLGRPLIITSWYRPPHINRAVGGASQSRHIVGDAIDFVCEGLSGNQIYWSLDPWWPGGLGRYGHYPNLCHIDARGHRARWG</sequence>
<evidence type="ECO:0000259" key="1">
    <source>
        <dbReference type="Pfam" id="PF08291"/>
    </source>
</evidence>
<dbReference type="Pfam" id="PF08291">
    <property type="entry name" value="Peptidase_M15_3"/>
    <property type="match status" value="1"/>
</dbReference>
<gene>
    <name evidence="2" type="ORF">K4A83_19040</name>
</gene>
<organism evidence="2 3">
    <name type="scientific">Spirulina subsalsa FACHB-351</name>
    <dbReference type="NCBI Taxonomy" id="234711"/>
    <lineage>
        <taxon>Bacteria</taxon>
        <taxon>Bacillati</taxon>
        <taxon>Cyanobacteriota</taxon>
        <taxon>Cyanophyceae</taxon>
        <taxon>Spirulinales</taxon>
        <taxon>Spirulinaceae</taxon>
        <taxon>Spirulina</taxon>
    </lineage>
</organism>
<name>A0ABT3LA18_9CYAN</name>